<dbReference type="Gene3D" id="3.40.1390.20">
    <property type="entry name" value="HprK N-terminal domain-like"/>
    <property type="match status" value="1"/>
</dbReference>
<dbReference type="InterPro" id="IPR051257">
    <property type="entry name" value="Diverse_CBS-Domain"/>
</dbReference>
<dbReference type="SUPFAM" id="SSF54631">
    <property type="entry name" value="CBS-domain pair"/>
    <property type="match status" value="1"/>
</dbReference>
<dbReference type="PROSITE" id="PS51371">
    <property type="entry name" value="CBS"/>
    <property type="match status" value="2"/>
</dbReference>
<dbReference type="Proteomes" id="UP000198995">
    <property type="component" value="Unassembled WGS sequence"/>
</dbReference>
<reference evidence="7 8" key="1">
    <citation type="submission" date="2016-10" db="EMBL/GenBank/DDBJ databases">
        <authorList>
            <person name="de Groot N.N."/>
        </authorList>
    </citation>
    <scope>NUCLEOTIDE SEQUENCE [LARGE SCALE GENOMIC DNA]</scope>
    <source>
        <strain evidence="7 8">DSM 20475</strain>
    </source>
</reference>
<dbReference type="OrthoDB" id="1790451at2"/>
<keyword evidence="3" id="KW-0238">DNA-binding</keyword>
<gene>
    <name evidence="7" type="ORF">SAMN04489866_104112</name>
</gene>
<evidence type="ECO:0000313" key="7">
    <source>
        <dbReference type="EMBL" id="SDD55909.1"/>
    </source>
</evidence>
<keyword evidence="1" id="KW-0805">Transcription regulation</keyword>
<dbReference type="GO" id="GO:0003677">
    <property type="term" value="F:DNA binding"/>
    <property type="evidence" value="ECO:0007669"/>
    <property type="project" value="UniProtKB-KW"/>
</dbReference>
<dbReference type="AlphaFoldDB" id="A0A1G6VQS7"/>
<dbReference type="InterPro" id="IPR000644">
    <property type="entry name" value="CBS_dom"/>
</dbReference>
<evidence type="ECO:0000256" key="4">
    <source>
        <dbReference type="ARBA" id="ARBA00023163"/>
    </source>
</evidence>
<proteinExistence type="predicted"/>
<keyword evidence="8" id="KW-1185">Reference proteome</keyword>
<evidence type="ECO:0000256" key="3">
    <source>
        <dbReference type="ARBA" id="ARBA00023125"/>
    </source>
</evidence>
<name>A0A1G6VQS7_PEPNI</name>
<evidence type="ECO:0000256" key="2">
    <source>
        <dbReference type="ARBA" id="ARBA00023122"/>
    </source>
</evidence>
<evidence type="ECO:0000256" key="1">
    <source>
        <dbReference type="ARBA" id="ARBA00023015"/>
    </source>
</evidence>
<dbReference type="PANTHER" id="PTHR43080">
    <property type="entry name" value="CBS DOMAIN-CONTAINING PROTEIN CBSX3, MITOCHONDRIAL"/>
    <property type="match status" value="1"/>
</dbReference>
<evidence type="ECO:0000259" key="6">
    <source>
        <dbReference type="PROSITE" id="PS51371"/>
    </source>
</evidence>
<dbReference type="Gene3D" id="1.10.10.10">
    <property type="entry name" value="Winged helix-like DNA-binding domain superfamily/Winged helix DNA-binding domain"/>
    <property type="match status" value="1"/>
</dbReference>
<dbReference type="Pfam" id="PF00571">
    <property type="entry name" value="CBS"/>
    <property type="match status" value="2"/>
</dbReference>
<dbReference type="InterPro" id="IPR036390">
    <property type="entry name" value="WH_DNA-bd_sf"/>
</dbReference>
<dbReference type="PANTHER" id="PTHR43080:SF2">
    <property type="entry name" value="CBS DOMAIN-CONTAINING PROTEIN"/>
    <property type="match status" value="1"/>
</dbReference>
<dbReference type="SMART" id="SM00116">
    <property type="entry name" value="CBS"/>
    <property type="match status" value="2"/>
</dbReference>
<dbReference type="Gene3D" id="3.10.580.10">
    <property type="entry name" value="CBS-domain"/>
    <property type="match status" value="1"/>
</dbReference>
<protein>
    <submittedName>
        <fullName evidence="7">Predicted transcriptional regulator containing CBS domains</fullName>
    </submittedName>
</protein>
<organism evidence="7 8">
    <name type="scientific">Peptococcus niger</name>
    <dbReference type="NCBI Taxonomy" id="2741"/>
    <lineage>
        <taxon>Bacteria</taxon>
        <taxon>Bacillati</taxon>
        <taxon>Bacillota</taxon>
        <taxon>Clostridia</taxon>
        <taxon>Eubacteriales</taxon>
        <taxon>Peptococcaceae</taxon>
        <taxon>Peptococcus</taxon>
    </lineage>
</organism>
<dbReference type="Pfam" id="PF00392">
    <property type="entry name" value="GntR"/>
    <property type="match status" value="1"/>
</dbReference>
<dbReference type="SUPFAM" id="SSF46785">
    <property type="entry name" value="Winged helix' DNA-binding domain"/>
    <property type="match status" value="1"/>
</dbReference>
<evidence type="ECO:0000313" key="8">
    <source>
        <dbReference type="Proteomes" id="UP000198995"/>
    </source>
</evidence>
<dbReference type="SMART" id="SM00345">
    <property type="entry name" value="HTH_GNTR"/>
    <property type="match status" value="1"/>
</dbReference>
<dbReference type="GO" id="GO:0003700">
    <property type="term" value="F:DNA-binding transcription factor activity"/>
    <property type="evidence" value="ECO:0007669"/>
    <property type="project" value="InterPro"/>
</dbReference>
<accession>A0A1G6VQS7</accession>
<dbReference type="InterPro" id="IPR000524">
    <property type="entry name" value="Tscrpt_reg_HTH_GntR"/>
</dbReference>
<keyword evidence="2 5" id="KW-0129">CBS domain</keyword>
<sequence>MQQTKHQQVIAHIESLPVGEKVSVRQLARELGVSEGTVYRAIKEAENQGYVTSIPKVGTLRIEKNKERTIDTLTYYELSLLLEGSILSGDAHREEVPKTYLVALSADDLDNEHLHPQTMIITDAKQEAIVQAALALKFPLLLANVSHTGEPILAVSDVDQIVISCPYDIFELISLINQTIFERVKRREYVMVSDIMTENPSCLTVDDHIEDYFQLSKQTHHSHFPVVDHDGKLAGIVTARLLANREPYSRIGDAMETNPLLAKPDDLMSYLARLFVLEGTEIVPVVSFDDTLAGVVTRQDIIIALQSTQKQPQFGDTTDIVLLSGFQLSSRSPFVEVSGPVTDFMLDEYGEMSIGSLSSVCAQTATIGCRVMYNAVCQPEVQSVQLYEPIVEGMVIKNMVEVYPKRQGEYLGSVRVVSENNVVLAQSMISLTSRDK</sequence>
<dbReference type="InterPro" id="IPR028979">
    <property type="entry name" value="Ser_kin/Pase_Hpr-like_N_sf"/>
</dbReference>
<dbReference type="STRING" id="2741.SAMN04489866_104112"/>
<dbReference type="InterPro" id="IPR036388">
    <property type="entry name" value="WH-like_DNA-bd_sf"/>
</dbReference>
<feature type="domain" description="CBS" evidence="6">
    <location>
        <begin position="255"/>
        <end position="317"/>
    </location>
</feature>
<dbReference type="RefSeq" id="WP_091791573.1">
    <property type="nucleotide sequence ID" value="NZ_FNAF01000004.1"/>
</dbReference>
<feature type="domain" description="CBS" evidence="6">
    <location>
        <begin position="196"/>
        <end position="254"/>
    </location>
</feature>
<dbReference type="InterPro" id="IPR046342">
    <property type="entry name" value="CBS_dom_sf"/>
</dbReference>
<keyword evidence="4" id="KW-0804">Transcription</keyword>
<evidence type="ECO:0000256" key="5">
    <source>
        <dbReference type="PROSITE-ProRule" id="PRU00703"/>
    </source>
</evidence>
<dbReference type="EMBL" id="FNAF01000004">
    <property type="protein sequence ID" value="SDD55909.1"/>
    <property type="molecule type" value="Genomic_DNA"/>
</dbReference>